<comment type="caution">
    <text evidence="2">The sequence shown here is derived from an EMBL/GenBank/DDBJ whole genome shotgun (WGS) entry which is preliminary data.</text>
</comment>
<gene>
    <name evidence="2" type="ORF">JOD17_000632</name>
</gene>
<dbReference type="RefSeq" id="WP_052361991.1">
    <property type="nucleotide sequence ID" value="NZ_JAFBEC010000002.1"/>
</dbReference>
<name>A0ABS2P8Y6_9BACL</name>
<feature type="transmembrane region" description="Helical" evidence="1">
    <location>
        <begin position="7"/>
        <end position="28"/>
    </location>
</feature>
<keyword evidence="1" id="KW-1133">Transmembrane helix</keyword>
<dbReference type="Proteomes" id="UP000741863">
    <property type="component" value="Unassembled WGS sequence"/>
</dbReference>
<dbReference type="InterPro" id="IPR058887">
    <property type="entry name" value="YuzI-like"/>
</dbReference>
<accession>A0ABS2P8Y6</accession>
<evidence type="ECO:0000256" key="1">
    <source>
        <dbReference type="SAM" id="Phobius"/>
    </source>
</evidence>
<dbReference type="EMBL" id="JAFBEC010000002">
    <property type="protein sequence ID" value="MBM7631540.1"/>
    <property type="molecule type" value="Genomic_DNA"/>
</dbReference>
<proteinExistence type="predicted"/>
<evidence type="ECO:0000313" key="3">
    <source>
        <dbReference type="Proteomes" id="UP000741863"/>
    </source>
</evidence>
<reference evidence="2 3" key="1">
    <citation type="submission" date="2021-01" db="EMBL/GenBank/DDBJ databases">
        <title>Genomic Encyclopedia of Type Strains, Phase IV (KMG-IV): sequencing the most valuable type-strain genomes for metagenomic binning, comparative biology and taxonomic classification.</title>
        <authorList>
            <person name="Goeker M."/>
        </authorList>
    </citation>
    <scope>NUCLEOTIDE SEQUENCE [LARGE SCALE GENOMIC DNA]</scope>
    <source>
        <strain evidence="2 3">DSM 25540</strain>
    </source>
</reference>
<keyword evidence="1" id="KW-0812">Transmembrane</keyword>
<evidence type="ECO:0000313" key="2">
    <source>
        <dbReference type="EMBL" id="MBM7631540.1"/>
    </source>
</evidence>
<dbReference type="Pfam" id="PF26135">
    <property type="entry name" value="YuzI"/>
    <property type="match status" value="1"/>
</dbReference>
<sequence>MLFRICMAILGISVATVGGVGMVAYLNLIVSGYSLHEFWDFIIRRPELYFLFGGLSLAFISLYRRNGRKKKKHEIVNHRSEHE</sequence>
<keyword evidence="3" id="KW-1185">Reference proteome</keyword>
<keyword evidence="1" id="KW-0472">Membrane</keyword>
<feature type="transmembrane region" description="Helical" evidence="1">
    <location>
        <begin position="48"/>
        <end position="64"/>
    </location>
</feature>
<protein>
    <submittedName>
        <fullName evidence="2">Uncharacterized protein</fullName>
    </submittedName>
</protein>
<organism evidence="2 3">
    <name type="scientific">Geomicrobium sediminis</name>
    <dbReference type="NCBI Taxonomy" id="1347788"/>
    <lineage>
        <taxon>Bacteria</taxon>
        <taxon>Bacillati</taxon>
        <taxon>Bacillota</taxon>
        <taxon>Bacilli</taxon>
        <taxon>Bacillales</taxon>
        <taxon>Geomicrobium</taxon>
    </lineage>
</organism>